<dbReference type="EMBL" id="AEWX01000017">
    <property type="protein sequence ID" value="EGC20208.1"/>
    <property type="molecule type" value="Genomic_DNA"/>
</dbReference>
<reference evidence="1 2" key="1">
    <citation type="submission" date="2011-01" db="EMBL/GenBank/DDBJ databases">
        <authorList>
            <person name="Muzny D."/>
            <person name="Qin X."/>
            <person name="Deng J."/>
            <person name="Jiang H."/>
            <person name="Liu Y."/>
            <person name="Qu J."/>
            <person name="Song X.-Z."/>
            <person name="Zhang L."/>
            <person name="Thornton R."/>
            <person name="Coyle M."/>
            <person name="Francisco L."/>
            <person name="Jackson L."/>
            <person name="Javaid M."/>
            <person name="Korchina V."/>
            <person name="Kovar C."/>
            <person name="Mata R."/>
            <person name="Mathew T."/>
            <person name="Ngo R."/>
            <person name="Nguyen L."/>
            <person name="Nguyen N."/>
            <person name="Okwuonu G."/>
            <person name="Ongeri F."/>
            <person name="Pham C."/>
            <person name="Simmons D."/>
            <person name="Wilczek-Boney K."/>
            <person name="Hale W."/>
            <person name="Jakkamsetti A."/>
            <person name="Pham P."/>
            <person name="Ruth R."/>
            <person name="San Lucas F."/>
            <person name="Warren J."/>
            <person name="Zhang J."/>
            <person name="Zhao Z."/>
            <person name="Zhou C."/>
            <person name="Zhu D."/>
            <person name="Lee S."/>
            <person name="Bess C."/>
            <person name="Blankenburg K."/>
            <person name="Forbes L."/>
            <person name="Fu Q."/>
            <person name="Gubbala S."/>
            <person name="Hirani K."/>
            <person name="Jayaseelan J.C."/>
            <person name="Lara F."/>
            <person name="Munidasa M."/>
            <person name="Palculict T."/>
            <person name="Patil S."/>
            <person name="Pu L.-L."/>
            <person name="Saada N."/>
            <person name="Tang L."/>
            <person name="Weissenberger G."/>
            <person name="Zhu Y."/>
            <person name="Hemphill L."/>
            <person name="Shang Y."/>
            <person name="Youmans B."/>
            <person name="Ayvaz T."/>
            <person name="Ross M."/>
            <person name="Santibanez J."/>
            <person name="Aqrawi P."/>
            <person name="Gross S."/>
            <person name="Joshi V."/>
            <person name="Fowler G."/>
            <person name="Nazareth L."/>
            <person name="Reid J."/>
            <person name="Worley K."/>
            <person name="Petrosino J."/>
            <person name="Highlander S."/>
            <person name="Gibbs R."/>
        </authorList>
    </citation>
    <scope>NUCLEOTIDE SEQUENCE [LARGE SCALE GENOMIC DNA]</scope>
    <source>
        <strain evidence="1 2">DSM 16608</strain>
    </source>
</reference>
<proteinExistence type="predicted"/>
<gene>
    <name evidence="1" type="ORF">HMPREF9141_1148</name>
</gene>
<dbReference type="HOGENOM" id="CLU_2864106_0_0_10"/>
<evidence type="ECO:0000313" key="2">
    <source>
        <dbReference type="Proteomes" id="UP000005697"/>
    </source>
</evidence>
<dbReference type="AlphaFoldDB" id="F0F6C6"/>
<dbReference type="STRING" id="888743.HMPREF9141_1148"/>
<keyword evidence="2" id="KW-1185">Reference proteome</keyword>
<comment type="caution">
    <text evidence="1">The sequence shown here is derived from an EMBL/GenBank/DDBJ whole genome shotgun (WGS) entry which is preliminary data.</text>
</comment>
<name>F0F6C6_9BACT</name>
<accession>F0F6C6</accession>
<sequence>MSHEKAKAGNPSDTKGFSFPFSWLIDKLILILRNFDGKRHRFLHKEGLSSGVTLPETKDIVNIT</sequence>
<dbReference type="Proteomes" id="UP000005697">
    <property type="component" value="Unassembled WGS sequence"/>
</dbReference>
<protein>
    <submittedName>
        <fullName evidence="1">Uncharacterized protein</fullName>
    </submittedName>
</protein>
<evidence type="ECO:0000313" key="1">
    <source>
        <dbReference type="EMBL" id="EGC20208.1"/>
    </source>
</evidence>
<organism evidence="1 2">
    <name type="scientific">Prevotella multiformis DSM 16608</name>
    <dbReference type="NCBI Taxonomy" id="888743"/>
    <lineage>
        <taxon>Bacteria</taxon>
        <taxon>Pseudomonadati</taxon>
        <taxon>Bacteroidota</taxon>
        <taxon>Bacteroidia</taxon>
        <taxon>Bacteroidales</taxon>
        <taxon>Prevotellaceae</taxon>
        <taxon>Prevotella</taxon>
    </lineage>
</organism>